<reference evidence="3" key="1">
    <citation type="submission" date="2021-02" db="EMBL/GenBank/DDBJ databases">
        <authorList>
            <person name="Nowell W R."/>
        </authorList>
    </citation>
    <scope>NUCLEOTIDE SEQUENCE</scope>
    <source>
        <strain evidence="3">Ploen Becks lab</strain>
    </source>
</reference>
<evidence type="ECO:0000256" key="2">
    <source>
        <dbReference type="SAM" id="Phobius"/>
    </source>
</evidence>
<feature type="transmembrane region" description="Helical" evidence="2">
    <location>
        <begin position="147"/>
        <end position="164"/>
    </location>
</feature>
<keyword evidence="2" id="KW-1133">Transmembrane helix</keyword>
<keyword evidence="2" id="KW-0472">Membrane</keyword>
<evidence type="ECO:0000256" key="1">
    <source>
        <dbReference type="SAM" id="MobiDB-lite"/>
    </source>
</evidence>
<organism evidence="3 4">
    <name type="scientific">Brachionus calyciflorus</name>
    <dbReference type="NCBI Taxonomy" id="104777"/>
    <lineage>
        <taxon>Eukaryota</taxon>
        <taxon>Metazoa</taxon>
        <taxon>Spiralia</taxon>
        <taxon>Gnathifera</taxon>
        <taxon>Rotifera</taxon>
        <taxon>Eurotatoria</taxon>
        <taxon>Monogononta</taxon>
        <taxon>Pseudotrocha</taxon>
        <taxon>Ploima</taxon>
        <taxon>Brachionidae</taxon>
        <taxon>Brachionus</taxon>
    </lineage>
</organism>
<name>A0A814EWM5_9BILA</name>
<dbReference type="Proteomes" id="UP000663879">
    <property type="component" value="Unassembled WGS sequence"/>
</dbReference>
<comment type="caution">
    <text evidence="3">The sequence shown here is derived from an EMBL/GenBank/DDBJ whole genome shotgun (WGS) entry which is preliminary data.</text>
</comment>
<proteinExistence type="predicted"/>
<dbReference type="EMBL" id="CAJNOC010003228">
    <property type="protein sequence ID" value="CAF0973573.1"/>
    <property type="molecule type" value="Genomic_DNA"/>
</dbReference>
<sequence length="167" mass="19480">KKVGSKRGKIKQIHKSRLKIYYYSKPELNIKPENSDEENEVQIGFNNKQKILNKKTNLGSNNLKQNEIKFDEKIHSSESSKLSDEESNDPDYKPYRHQTKKIKNKIIKNNKPNKHQVVITSSKQKSDSENETLASIKNKIKKSIKNLSIKNLLFFLLLILFKQLQTV</sequence>
<evidence type="ECO:0000313" key="3">
    <source>
        <dbReference type="EMBL" id="CAF0973573.1"/>
    </source>
</evidence>
<evidence type="ECO:0000313" key="4">
    <source>
        <dbReference type="Proteomes" id="UP000663879"/>
    </source>
</evidence>
<dbReference type="AlphaFoldDB" id="A0A814EWM5"/>
<protein>
    <submittedName>
        <fullName evidence="3">Uncharacterized protein</fullName>
    </submittedName>
</protein>
<keyword evidence="4" id="KW-1185">Reference proteome</keyword>
<keyword evidence="2" id="KW-0812">Transmembrane</keyword>
<gene>
    <name evidence="3" type="ORF">OXX778_LOCUS15046</name>
</gene>
<feature type="non-terminal residue" evidence="3">
    <location>
        <position position="1"/>
    </location>
</feature>
<feature type="region of interest" description="Disordered" evidence="1">
    <location>
        <begin position="72"/>
        <end position="99"/>
    </location>
</feature>
<feature type="compositionally biased region" description="Basic and acidic residues" evidence="1">
    <location>
        <begin position="72"/>
        <end position="94"/>
    </location>
</feature>
<accession>A0A814EWM5</accession>